<evidence type="ECO:0000256" key="6">
    <source>
        <dbReference type="SAM" id="MobiDB-lite"/>
    </source>
</evidence>
<evidence type="ECO:0000313" key="10">
    <source>
        <dbReference type="Proteomes" id="UP000316213"/>
    </source>
</evidence>
<feature type="transmembrane region" description="Helical" evidence="7">
    <location>
        <begin position="761"/>
        <end position="779"/>
    </location>
</feature>
<keyword evidence="1 9" id="KW-0808">Transferase</keyword>
<feature type="region of interest" description="Disordered" evidence="6">
    <location>
        <begin position="790"/>
        <end position="809"/>
    </location>
</feature>
<name>A0A5C5ZKX1_9BACT</name>
<dbReference type="SUPFAM" id="SSF56112">
    <property type="entry name" value="Protein kinase-like (PK-like)"/>
    <property type="match status" value="1"/>
</dbReference>
<dbReference type="PROSITE" id="PS50011">
    <property type="entry name" value="PROTEIN_KINASE_DOM"/>
    <property type="match status" value="1"/>
</dbReference>
<dbReference type="InterPro" id="IPR008271">
    <property type="entry name" value="Ser/Thr_kinase_AS"/>
</dbReference>
<evidence type="ECO:0000259" key="8">
    <source>
        <dbReference type="PROSITE" id="PS50011"/>
    </source>
</evidence>
<dbReference type="Pfam" id="PF00069">
    <property type="entry name" value="Pkinase"/>
    <property type="match status" value="1"/>
</dbReference>
<dbReference type="PANTHER" id="PTHR43289">
    <property type="entry name" value="MITOGEN-ACTIVATED PROTEIN KINASE KINASE KINASE 20-RELATED"/>
    <property type="match status" value="1"/>
</dbReference>
<dbReference type="GO" id="GO:0005524">
    <property type="term" value="F:ATP binding"/>
    <property type="evidence" value="ECO:0007669"/>
    <property type="project" value="UniProtKB-UniRule"/>
</dbReference>
<keyword evidence="4 5" id="KW-0067">ATP-binding</keyword>
<dbReference type="InterPro" id="IPR011009">
    <property type="entry name" value="Kinase-like_dom_sf"/>
</dbReference>
<dbReference type="Gene3D" id="1.10.510.10">
    <property type="entry name" value="Transferase(Phosphotransferase) domain 1"/>
    <property type="match status" value="1"/>
</dbReference>
<dbReference type="Proteomes" id="UP000316213">
    <property type="component" value="Unassembled WGS sequence"/>
</dbReference>
<evidence type="ECO:0000256" key="5">
    <source>
        <dbReference type="PROSITE-ProRule" id="PRU10141"/>
    </source>
</evidence>
<dbReference type="PROSITE" id="PS00108">
    <property type="entry name" value="PROTEIN_KINASE_ST"/>
    <property type="match status" value="1"/>
</dbReference>
<feature type="domain" description="Protein kinase" evidence="8">
    <location>
        <begin position="78"/>
        <end position="355"/>
    </location>
</feature>
<feature type="region of interest" description="Disordered" evidence="6">
    <location>
        <begin position="710"/>
        <end position="729"/>
    </location>
</feature>
<organism evidence="9 10">
    <name type="scientific">Neorhodopirellula pilleata</name>
    <dbReference type="NCBI Taxonomy" id="2714738"/>
    <lineage>
        <taxon>Bacteria</taxon>
        <taxon>Pseudomonadati</taxon>
        <taxon>Planctomycetota</taxon>
        <taxon>Planctomycetia</taxon>
        <taxon>Pirellulales</taxon>
        <taxon>Pirellulaceae</taxon>
        <taxon>Neorhodopirellula</taxon>
    </lineage>
</organism>
<keyword evidence="10" id="KW-1185">Reference proteome</keyword>
<dbReference type="InterPro" id="IPR017441">
    <property type="entry name" value="Protein_kinase_ATP_BS"/>
</dbReference>
<feature type="region of interest" description="Disordered" evidence="6">
    <location>
        <begin position="19"/>
        <end position="63"/>
    </location>
</feature>
<evidence type="ECO:0000256" key="3">
    <source>
        <dbReference type="ARBA" id="ARBA00022777"/>
    </source>
</evidence>
<dbReference type="EMBL" id="SJPM01000026">
    <property type="protein sequence ID" value="TWT87828.1"/>
    <property type="molecule type" value="Genomic_DNA"/>
</dbReference>
<keyword evidence="7" id="KW-0812">Transmembrane</keyword>
<dbReference type="Gene3D" id="3.30.450.20">
    <property type="entry name" value="PAS domain"/>
    <property type="match status" value="1"/>
</dbReference>
<dbReference type="SMART" id="SM00220">
    <property type="entry name" value="S_TKc"/>
    <property type="match status" value="1"/>
</dbReference>
<keyword evidence="7" id="KW-0472">Membrane</keyword>
<accession>A0A5C5ZKX1</accession>
<keyword evidence="3 9" id="KW-0418">Kinase</keyword>
<evidence type="ECO:0000313" key="9">
    <source>
        <dbReference type="EMBL" id="TWT87828.1"/>
    </source>
</evidence>
<evidence type="ECO:0000256" key="2">
    <source>
        <dbReference type="ARBA" id="ARBA00022741"/>
    </source>
</evidence>
<feature type="compositionally biased region" description="Polar residues" evidence="6">
    <location>
        <begin position="42"/>
        <end position="56"/>
    </location>
</feature>
<dbReference type="CDD" id="cd14014">
    <property type="entry name" value="STKc_PknB_like"/>
    <property type="match status" value="1"/>
</dbReference>
<dbReference type="PROSITE" id="PS00107">
    <property type="entry name" value="PROTEIN_KINASE_ATP"/>
    <property type="match status" value="1"/>
</dbReference>
<dbReference type="EC" id="2.7.11.1" evidence="9"/>
<sequence>MFGYRDSLTDRFAFVARLRSDGQTSDDGEMPNSLPNDDRNEQSSLTPEMTEAQSVGGQAAARRMSLQATVPPADVPGVRVERFLGAGAFGQVWVGRDLNTGRGVAVKFYLHRGGVNWSLLSREVKNLVQLSADRHVVQVLEVGWDADPPYYVMELIEGGSLEEMLQRRGRLPVGEAVDLFSKICTGLNHCHGKGVLHCDVKPANVLLAADNEPRLADFGQSRMSHDQTPAMGTLFYMAPEQADLNSTPDSRWDVYAAGALLYRMLSGNAPHREASLLSQLDTAGSLPGRLARYREAIANSPPAVDQLPRRSIDRPLRRILQKCLEVDPKNRYANMQQVIDDLARRDAARTRQPLMLLGIVGPLLLLLATCVFAFRSIDRATESATNALRTEAFGSNQLAARFAAQTLETEIHSYFELCNQEASRKSFQTLLQATLEEPAIETALQAIGESESSEQALKQTDARDTLLDSQQRLKLNQYLEDRLALYTPDASLPEDESRRKTRQRLASLFVCDAKGTILAIAYGKPVKREDDSAGRNFAYRTYYNGLRDDLSKTTPLDEITPLKATHLSSAFQSTATGLWKVAISTPIRLPGDSQSGSSDVDAVFVMTINLGDFRLLQSRREASQVAVLIEARQGPLRGLVLQHPLMDSERTEGETLSEKRYQVPEPLLNRLVAGDDAVYHDPMAQAKDGSEFAGDWLAAMQPITLPESQYAQDDAPTHAPTDAQAAERRDRETDLLVLVQYRLSEVLGPVGQLRKSLFQEGLASIASILFVTFALWWVVRRVTDDERLDGVTATEDETPPEAIETSTLG</sequence>
<keyword evidence="2 5" id="KW-0547">Nucleotide-binding</keyword>
<feature type="transmembrane region" description="Helical" evidence="7">
    <location>
        <begin position="354"/>
        <end position="374"/>
    </location>
</feature>
<dbReference type="InterPro" id="IPR000719">
    <property type="entry name" value="Prot_kinase_dom"/>
</dbReference>
<reference evidence="9 10" key="1">
    <citation type="submission" date="2019-02" db="EMBL/GenBank/DDBJ databases">
        <title>Deep-cultivation of Planctomycetes and their phenomic and genomic characterization uncovers novel biology.</title>
        <authorList>
            <person name="Wiegand S."/>
            <person name="Jogler M."/>
            <person name="Boedeker C."/>
            <person name="Pinto D."/>
            <person name="Vollmers J."/>
            <person name="Rivas-Marin E."/>
            <person name="Kohn T."/>
            <person name="Peeters S.H."/>
            <person name="Heuer A."/>
            <person name="Rast P."/>
            <person name="Oberbeckmann S."/>
            <person name="Bunk B."/>
            <person name="Jeske O."/>
            <person name="Meyerdierks A."/>
            <person name="Storesund J.E."/>
            <person name="Kallscheuer N."/>
            <person name="Luecker S."/>
            <person name="Lage O.M."/>
            <person name="Pohl T."/>
            <person name="Merkel B.J."/>
            <person name="Hornburger P."/>
            <person name="Mueller R.-W."/>
            <person name="Bruemmer F."/>
            <person name="Labrenz M."/>
            <person name="Spormann A.M."/>
            <person name="Op Den Camp H."/>
            <person name="Overmann J."/>
            <person name="Amann R."/>
            <person name="Jetten M.S.M."/>
            <person name="Mascher T."/>
            <person name="Medema M.H."/>
            <person name="Devos D.P."/>
            <person name="Kaster A.-K."/>
            <person name="Ovreas L."/>
            <person name="Rohde M."/>
            <person name="Galperin M.Y."/>
            <person name="Jogler C."/>
        </authorList>
    </citation>
    <scope>NUCLEOTIDE SEQUENCE [LARGE SCALE GENOMIC DNA]</scope>
    <source>
        <strain evidence="9 10">Pla100</strain>
    </source>
</reference>
<feature type="binding site" evidence="5">
    <location>
        <position position="107"/>
    </location>
    <ligand>
        <name>ATP</name>
        <dbReference type="ChEBI" id="CHEBI:30616"/>
    </ligand>
</feature>
<dbReference type="AlphaFoldDB" id="A0A5C5ZKX1"/>
<dbReference type="PANTHER" id="PTHR43289:SF6">
    <property type="entry name" value="SERINE_THREONINE-PROTEIN KINASE NEKL-3"/>
    <property type="match status" value="1"/>
</dbReference>
<dbReference type="GO" id="GO:0004674">
    <property type="term" value="F:protein serine/threonine kinase activity"/>
    <property type="evidence" value="ECO:0007669"/>
    <property type="project" value="UniProtKB-EC"/>
</dbReference>
<protein>
    <submittedName>
        <fullName evidence="9">Serine/threonine-protein kinase PrkC</fullName>
        <ecNumber evidence="9">2.7.11.1</ecNumber>
    </submittedName>
</protein>
<proteinExistence type="predicted"/>
<evidence type="ECO:0000256" key="7">
    <source>
        <dbReference type="SAM" id="Phobius"/>
    </source>
</evidence>
<gene>
    <name evidence="9" type="primary">prkC_26</name>
    <name evidence="9" type="ORF">Pla100_59230</name>
</gene>
<comment type="caution">
    <text evidence="9">The sequence shown here is derived from an EMBL/GenBank/DDBJ whole genome shotgun (WGS) entry which is preliminary data.</text>
</comment>
<evidence type="ECO:0000256" key="1">
    <source>
        <dbReference type="ARBA" id="ARBA00022679"/>
    </source>
</evidence>
<evidence type="ECO:0000256" key="4">
    <source>
        <dbReference type="ARBA" id="ARBA00022840"/>
    </source>
</evidence>
<keyword evidence="7" id="KW-1133">Transmembrane helix</keyword>